<feature type="transmembrane region" description="Helical" evidence="5">
    <location>
        <begin position="230"/>
        <end position="252"/>
    </location>
</feature>
<dbReference type="Gene3D" id="1.20.1740.10">
    <property type="entry name" value="Amino acid/polyamine transporter I"/>
    <property type="match status" value="1"/>
</dbReference>
<organism evidence="6 7">
    <name type="scientific">Erythrobacter ramosus</name>
    <dbReference type="NCBI Taxonomy" id="35811"/>
    <lineage>
        <taxon>Bacteria</taxon>
        <taxon>Pseudomonadati</taxon>
        <taxon>Pseudomonadota</taxon>
        <taxon>Alphaproteobacteria</taxon>
        <taxon>Sphingomonadales</taxon>
        <taxon>Erythrobacteraceae</taxon>
        <taxon>Erythrobacter/Porphyrobacter group</taxon>
        <taxon>Erythrobacter</taxon>
    </lineage>
</organism>
<evidence type="ECO:0000256" key="5">
    <source>
        <dbReference type="SAM" id="Phobius"/>
    </source>
</evidence>
<comment type="caution">
    <text evidence="6">The sequence shown here is derived from an EMBL/GenBank/DDBJ whole genome shotgun (WGS) entry which is preliminary data.</text>
</comment>
<comment type="subcellular location">
    <subcellularLocation>
        <location evidence="1">Membrane</location>
        <topology evidence="1">Multi-pass membrane protein</topology>
    </subcellularLocation>
</comment>
<dbReference type="RefSeq" id="WP_160759223.1">
    <property type="nucleotide sequence ID" value="NZ_BAAADZ010000002.1"/>
</dbReference>
<dbReference type="Pfam" id="PF13520">
    <property type="entry name" value="AA_permease_2"/>
    <property type="match status" value="1"/>
</dbReference>
<proteinExistence type="predicted"/>
<dbReference type="PANTHER" id="PTHR11785">
    <property type="entry name" value="AMINO ACID TRANSPORTER"/>
    <property type="match status" value="1"/>
</dbReference>
<accession>A0A6I4UHC9</accession>
<feature type="transmembrane region" description="Helical" evidence="5">
    <location>
        <begin position="158"/>
        <end position="178"/>
    </location>
</feature>
<feature type="transmembrane region" description="Helical" evidence="5">
    <location>
        <begin position="380"/>
        <end position="404"/>
    </location>
</feature>
<dbReference type="InterPro" id="IPR050598">
    <property type="entry name" value="AminoAcid_Transporter"/>
</dbReference>
<keyword evidence="2 5" id="KW-0812">Transmembrane</keyword>
<keyword evidence="4 5" id="KW-0472">Membrane</keyword>
<evidence type="ECO:0000256" key="1">
    <source>
        <dbReference type="ARBA" id="ARBA00004141"/>
    </source>
</evidence>
<protein>
    <submittedName>
        <fullName evidence="6">Amino acid permease</fullName>
    </submittedName>
</protein>
<dbReference type="PANTHER" id="PTHR11785:SF512">
    <property type="entry name" value="SOBREMESA, ISOFORM B"/>
    <property type="match status" value="1"/>
</dbReference>
<feature type="transmembrane region" description="Helical" evidence="5">
    <location>
        <begin position="43"/>
        <end position="63"/>
    </location>
</feature>
<dbReference type="EMBL" id="WTYB01000001">
    <property type="protein sequence ID" value="MXP37047.1"/>
    <property type="molecule type" value="Genomic_DNA"/>
</dbReference>
<dbReference type="GO" id="GO:0016020">
    <property type="term" value="C:membrane"/>
    <property type="evidence" value="ECO:0007669"/>
    <property type="project" value="UniProtKB-SubCell"/>
</dbReference>
<gene>
    <name evidence="6" type="ORF">GRI59_00245</name>
</gene>
<sequence length="447" mass="45979">MKSRTDHLVRVLGLAFGLAAVVGSVVGQGILRSPGVVAQSSGSPTVLIGLWVVGAALAMLAALPYAELGAAIPQAGGPIAFAERAFGRRMVVVTAFTLVLMNLSSVALLAYVTAEFLARLGVGMELGTGTVATILLVLFFVSNAIGTRVSGAIQVALSSLKGLVLIALVIALFAQPGAPSSDTVLPAVNAGWYGFGAALLVIFSAYSGWGDVVNYGEDIADPGRAIPRALFGGILGIAALYLAVNLALLYALSPAELARSDFAAADAARGLLGSNGDMVFTLFGVFSVGAITNLGLMTSSRVVFATAREGILPQWFAHVSGRGTPLRALGLATIASMTFLWSDAYIALIATSVALAQGVFVLVALAAIKLRRSEPDMLRPFAMPFFPLTGYLVLGFDLLLLAVFVAQDPFYSLVGLVLVAGLSAGYLLLAHTRKSAPAAITELPPGG</sequence>
<evidence type="ECO:0000313" key="6">
    <source>
        <dbReference type="EMBL" id="MXP37047.1"/>
    </source>
</evidence>
<dbReference type="AlphaFoldDB" id="A0A6I4UHC9"/>
<name>A0A6I4UHC9_9SPHN</name>
<feature type="transmembrane region" description="Helical" evidence="5">
    <location>
        <begin position="410"/>
        <end position="429"/>
    </location>
</feature>
<feature type="transmembrane region" description="Helical" evidence="5">
    <location>
        <begin position="347"/>
        <end position="368"/>
    </location>
</feature>
<dbReference type="PIRSF" id="PIRSF006060">
    <property type="entry name" value="AA_transporter"/>
    <property type="match status" value="1"/>
</dbReference>
<evidence type="ECO:0000256" key="2">
    <source>
        <dbReference type="ARBA" id="ARBA00022692"/>
    </source>
</evidence>
<reference evidence="6 7" key="1">
    <citation type="submission" date="2019-12" db="EMBL/GenBank/DDBJ databases">
        <title>Genomic-based taxomic classification of the family Erythrobacteraceae.</title>
        <authorList>
            <person name="Xu L."/>
        </authorList>
    </citation>
    <scope>NUCLEOTIDE SEQUENCE [LARGE SCALE GENOMIC DNA]</scope>
    <source>
        <strain evidence="6 7">JCM 10282</strain>
    </source>
</reference>
<dbReference type="OrthoDB" id="9762947at2"/>
<feature type="transmembrane region" description="Helical" evidence="5">
    <location>
        <begin position="91"/>
        <end position="114"/>
    </location>
</feature>
<feature type="transmembrane region" description="Helical" evidence="5">
    <location>
        <begin position="190"/>
        <end position="209"/>
    </location>
</feature>
<dbReference type="Proteomes" id="UP000430021">
    <property type="component" value="Unassembled WGS sequence"/>
</dbReference>
<evidence type="ECO:0000256" key="4">
    <source>
        <dbReference type="ARBA" id="ARBA00023136"/>
    </source>
</evidence>
<dbReference type="GO" id="GO:0015179">
    <property type="term" value="F:L-amino acid transmembrane transporter activity"/>
    <property type="evidence" value="ECO:0007669"/>
    <property type="project" value="TreeGrafter"/>
</dbReference>
<feature type="transmembrane region" description="Helical" evidence="5">
    <location>
        <begin position="126"/>
        <end position="146"/>
    </location>
</feature>
<keyword evidence="3 5" id="KW-1133">Transmembrane helix</keyword>
<evidence type="ECO:0000256" key="3">
    <source>
        <dbReference type="ARBA" id="ARBA00022989"/>
    </source>
</evidence>
<dbReference type="InterPro" id="IPR002293">
    <property type="entry name" value="AA/rel_permease1"/>
</dbReference>
<feature type="transmembrane region" description="Helical" evidence="5">
    <location>
        <begin position="279"/>
        <end position="304"/>
    </location>
</feature>
<evidence type="ECO:0000313" key="7">
    <source>
        <dbReference type="Proteomes" id="UP000430021"/>
    </source>
</evidence>